<dbReference type="PANTHER" id="PTHR35567:SF1">
    <property type="entry name" value="CONSERVED FUNGAL PROTEIN (AFU_ORTHOLOGUE AFUA_1G14230)"/>
    <property type="match status" value="1"/>
</dbReference>
<proteinExistence type="predicted"/>
<dbReference type="KEGG" id="mpsy:CEK71_10900"/>
<dbReference type="PANTHER" id="PTHR35567">
    <property type="entry name" value="MALATE DEHYDROGENASE (AFU_ORTHOLOGUE AFUA_2G13800)"/>
    <property type="match status" value="1"/>
</dbReference>
<dbReference type="Proteomes" id="UP000197019">
    <property type="component" value="Chromosome"/>
</dbReference>
<organism evidence="2 3">
    <name type="scientific">Methylovulum psychrotolerans</name>
    <dbReference type="NCBI Taxonomy" id="1704499"/>
    <lineage>
        <taxon>Bacteria</taxon>
        <taxon>Pseudomonadati</taxon>
        <taxon>Pseudomonadota</taxon>
        <taxon>Gammaproteobacteria</taxon>
        <taxon>Methylococcales</taxon>
        <taxon>Methylococcaceae</taxon>
        <taxon>Methylovulum</taxon>
    </lineage>
</organism>
<keyword evidence="1" id="KW-0732">Signal</keyword>
<dbReference type="AlphaFoldDB" id="A0A1Z4BZ30"/>
<name>A0A1Z4BZ30_9GAMM</name>
<evidence type="ECO:0000256" key="1">
    <source>
        <dbReference type="SAM" id="SignalP"/>
    </source>
</evidence>
<protein>
    <recommendedName>
        <fullName evidence="4">DUF3455 domain-containing protein</fullName>
    </recommendedName>
</protein>
<dbReference type="OrthoDB" id="193535at2"/>
<dbReference type="RefSeq" id="WP_088619410.1">
    <property type="nucleotide sequence ID" value="NZ_CP022129.1"/>
</dbReference>
<keyword evidence="3" id="KW-1185">Reference proteome</keyword>
<accession>A0A1Z4BZ30</accession>
<dbReference type="EMBL" id="CP022129">
    <property type="protein sequence ID" value="ASF46538.1"/>
    <property type="molecule type" value="Genomic_DNA"/>
</dbReference>
<evidence type="ECO:0008006" key="4">
    <source>
        <dbReference type="Google" id="ProtNLM"/>
    </source>
</evidence>
<evidence type="ECO:0000313" key="3">
    <source>
        <dbReference type="Proteomes" id="UP000197019"/>
    </source>
</evidence>
<sequence>MLRMLLLGTLLLAGTAFAECQGPAAIKPPVGHEAFGAAHAQGEQIYQCTFSQGQYAWQYLAPEAVLRNNQGQVIGKHFAGPTWEAADGSKVTGKVLEKLDVSPDTSVPWLLLEAVGHEGKGLLAQTRFITRIKTVGGLPPVSGCNSNHLGSEKRVAYTADYVFFKAR</sequence>
<evidence type="ECO:0000313" key="2">
    <source>
        <dbReference type="EMBL" id="ASF46538.1"/>
    </source>
</evidence>
<dbReference type="InterPro" id="IPR021851">
    <property type="entry name" value="DUF3455"/>
</dbReference>
<feature type="chain" id="PRO_5012667321" description="DUF3455 domain-containing protein" evidence="1">
    <location>
        <begin position="19"/>
        <end position="167"/>
    </location>
</feature>
<reference evidence="2 3" key="1">
    <citation type="submission" date="2017-06" db="EMBL/GenBank/DDBJ databases">
        <title>Genome Sequencing of the methanotroph Methylovulum psychrotolerants str. HV10-M2 isolated from a high-altitude environment.</title>
        <authorList>
            <person name="Mateos-Rivera A."/>
        </authorList>
    </citation>
    <scope>NUCLEOTIDE SEQUENCE [LARGE SCALE GENOMIC DNA]</scope>
    <source>
        <strain evidence="2 3">HV10_M2</strain>
    </source>
</reference>
<gene>
    <name evidence="2" type="ORF">CEK71_10900</name>
</gene>
<feature type="signal peptide" evidence="1">
    <location>
        <begin position="1"/>
        <end position="18"/>
    </location>
</feature>
<dbReference type="Pfam" id="PF11937">
    <property type="entry name" value="DUF3455"/>
    <property type="match status" value="1"/>
</dbReference>